<comment type="caution">
    <text evidence="4">The sequence shown here is derived from an EMBL/GenBank/DDBJ whole genome shotgun (WGS) entry which is preliminary data.</text>
</comment>
<dbReference type="InterPro" id="IPR004089">
    <property type="entry name" value="MCPsignal_dom"/>
</dbReference>
<dbReference type="EMBL" id="JBJIAA010000013">
    <property type="protein sequence ID" value="MFL0251899.1"/>
    <property type="molecule type" value="Genomic_DNA"/>
</dbReference>
<accession>A0ABW8TH81</accession>
<dbReference type="PANTHER" id="PTHR32089">
    <property type="entry name" value="METHYL-ACCEPTING CHEMOTAXIS PROTEIN MCPB"/>
    <property type="match status" value="1"/>
</dbReference>
<evidence type="ECO:0000313" key="4">
    <source>
        <dbReference type="EMBL" id="MFL0251899.1"/>
    </source>
</evidence>
<dbReference type="SUPFAM" id="SSF58104">
    <property type="entry name" value="Methyl-accepting chemotaxis protein (MCP) signaling domain"/>
    <property type="match status" value="1"/>
</dbReference>
<dbReference type="Gene3D" id="1.10.287.950">
    <property type="entry name" value="Methyl-accepting chemotaxis protein"/>
    <property type="match status" value="1"/>
</dbReference>
<dbReference type="SMART" id="SM00283">
    <property type="entry name" value="MA"/>
    <property type="match status" value="1"/>
</dbReference>
<name>A0ABW8TH81_9CLOT</name>
<dbReference type="Pfam" id="PF00015">
    <property type="entry name" value="MCPsignal"/>
    <property type="match status" value="1"/>
</dbReference>
<keyword evidence="5" id="KW-1185">Reference proteome</keyword>
<feature type="domain" description="Methyl-accepting transducer" evidence="3">
    <location>
        <begin position="1"/>
        <end position="174"/>
    </location>
</feature>
<evidence type="ECO:0000256" key="2">
    <source>
        <dbReference type="PROSITE-ProRule" id="PRU00284"/>
    </source>
</evidence>
<dbReference type="PANTHER" id="PTHR32089:SF112">
    <property type="entry name" value="LYSOZYME-LIKE PROTEIN-RELATED"/>
    <property type="match status" value="1"/>
</dbReference>
<reference evidence="4 5" key="1">
    <citation type="submission" date="2024-11" db="EMBL/GenBank/DDBJ databases">
        <authorList>
            <person name="Heng Y.C."/>
            <person name="Lim A.C.H."/>
            <person name="Lee J.K.Y."/>
            <person name="Kittelmann S."/>
        </authorList>
    </citation>
    <scope>NUCLEOTIDE SEQUENCE [LARGE SCALE GENOMIC DNA]</scope>
    <source>
        <strain evidence="4 5">WILCCON 0114</strain>
    </source>
</reference>
<protein>
    <submittedName>
        <fullName evidence="4">Methyl-accepting chemotaxis protein</fullName>
    </submittedName>
</protein>
<gene>
    <name evidence="4" type="ORF">ACJDT4_15885</name>
</gene>
<dbReference type="Proteomes" id="UP001623592">
    <property type="component" value="Unassembled WGS sequence"/>
</dbReference>
<organism evidence="4 5">
    <name type="scientific">Clostridium neuense</name>
    <dbReference type="NCBI Taxonomy" id="1728934"/>
    <lineage>
        <taxon>Bacteria</taxon>
        <taxon>Bacillati</taxon>
        <taxon>Bacillota</taxon>
        <taxon>Clostridia</taxon>
        <taxon>Eubacteriales</taxon>
        <taxon>Clostridiaceae</taxon>
        <taxon>Clostridium</taxon>
    </lineage>
</organism>
<keyword evidence="1 2" id="KW-0807">Transducer</keyword>
<dbReference type="RefSeq" id="WP_406788549.1">
    <property type="nucleotide sequence ID" value="NZ_JBJIAA010000013.1"/>
</dbReference>
<proteinExistence type="predicted"/>
<dbReference type="PROSITE" id="PS50111">
    <property type="entry name" value="CHEMOTAXIS_TRANSDUC_2"/>
    <property type="match status" value="1"/>
</dbReference>
<evidence type="ECO:0000259" key="3">
    <source>
        <dbReference type="PROSITE" id="PS50111"/>
    </source>
</evidence>
<sequence>MDLTEVQEKDIAEITSNLNKFAEQLTASAREMANSAEELAANSHSIGELANKSSNGLNKMDDILKYIKGVSKTTNMLGINAAIESARAGEHGKGFAVVSQEIRNLAAQSKSSAVDIGNNLDEIKNDINGILNFINIFTNASESQAAQADQLISSSESINELAQKLLQFTEKLNE</sequence>
<evidence type="ECO:0000313" key="5">
    <source>
        <dbReference type="Proteomes" id="UP001623592"/>
    </source>
</evidence>
<evidence type="ECO:0000256" key="1">
    <source>
        <dbReference type="ARBA" id="ARBA00023224"/>
    </source>
</evidence>